<evidence type="ECO:0000256" key="1">
    <source>
        <dbReference type="ARBA" id="ARBA00022679"/>
    </source>
</evidence>
<dbReference type="KEGG" id="rxy:Rxyl_0798"/>
<feature type="domain" description="N-acetyltransferase" evidence="3">
    <location>
        <begin position="7"/>
        <end position="163"/>
    </location>
</feature>
<dbReference type="CDD" id="cd04301">
    <property type="entry name" value="NAT_SF"/>
    <property type="match status" value="1"/>
</dbReference>
<dbReference type="PhylomeDB" id="Q1AXW2"/>
<reference evidence="4 5" key="1">
    <citation type="submission" date="2006-06" db="EMBL/GenBank/DDBJ databases">
        <title>Complete sequence of Rubrobacter xylanophilus DSM 9941.</title>
        <authorList>
            <consortium name="US DOE Joint Genome Institute"/>
            <person name="Copeland A."/>
            <person name="Lucas S."/>
            <person name="Lapidus A."/>
            <person name="Barry K."/>
            <person name="Detter J.C."/>
            <person name="Glavina del Rio T."/>
            <person name="Hammon N."/>
            <person name="Israni S."/>
            <person name="Dalin E."/>
            <person name="Tice H."/>
            <person name="Pitluck S."/>
            <person name="Munk A.C."/>
            <person name="Brettin T."/>
            <person name="Bruce D."/>
            <person name="Han C."/>
            <person name="Tapia R."/>
            <person name="Gilna P."/>
            <person name="Schmutz J."/>
            <person name="Larimer F."/>
            <person name="Land M."/>
            <person name="Hauser L."/>
            <person name="Kyrpides N."/>
            <person name="Lykidis A."/>
            <person name="da Costa M.S."/>
            <person name="Rainey F.A."/>
            <person name="Empadinhas N."/>
            <person name="Jolivet E."/>
            <person name="Battista J.R."/>
            <person name="Richardson P."/>
        </authorList>
    </citation>
    <scope>NUCLEOTIDE SEQUENCE [LARGE SCALE GENOMIC DNA]</scope>
    <source>
        <strain evidence="5">DSM 9941 / NBRC 16129 / PRD-1</strain>
    </source>
</reference>
<name>Q1AXW2_RUBXD</name>
<dbReference type="OrthoDB" id="9799092at2"/>
<evidence type="ECO:0000313" key="4">
    <source>
        <dbReference type="EMBL" id="ABG03766.1"/>
    </source>
</evidence>
<dbReference type="SUPFAM" id="SSF55729">
    <property type="entry name" value="Acyl-CoA N-acyltransferases (Nat)"/>
    <property type="match status" value="1"/>
</dbReference>
<organism evidence="4 5">
    <name type="scientific">Rubrobacter xylanophilus (strain DSM 9941 / JCM 11954 / NBRC 16129 / PRD-1)</name>
    <dbReference type="NCBI Taxonomy" id="266117"/>
    <lineage>
        <taxon>Bacteria</taxon>
        <taxon>Bacillati</taxon>
        <taxon>Actinomycetota</taxon>
        <taxon>Rubrobacteria</taxon>
        <taxon>Rubrobacterales</taxon>
        <taxon>Rubrobacteraceae</taxon>
        <taxon>Rubrobacter</taxon>
    </lineage>
</organism>
<sequence>MARESEFTIRPGRREDAAEAARLWMQSAAEHASYDPIYATSENAERIMRRFLGDLATSGHSFLFVAEKDGRLIGFVSGELREGSPTFHARTWASVDDVFVAPGHRSRGAGRALLEEVKRWAGKRGAAGISLQVAAANRRGREFYRRLGFREVSIYEVLELPAPPARGGESGTSP</sequence>
<dbReference type="InterPro" id="IPR016181">
    <property type="entry name" value="Acyl_CoA_acyltransferase"/>
</dbReference>
<dbReference type="RefSeq" id="WP_011563784.1">
    <property type="nucleotide sequence ID" value="NC_008148.1"/>
</dbReference>
<dbReference type="PROSITE" id="PS51186">
    <property type="entry name" value="GNAT"/>
    <property type="match status" value="1"/>
</dbReference>
<dbReference type="EMBL" id="CP000386">
    <property type="protein sequence ID" value="ABG03766.1"/>
    <property type="molecule type" value="Genomic_DNA"/>
</dbReference>
<proteinExistence type="predicted"/>
<dbReference type="Pfam" id="PF00583">
    <property type="entry name" value="Acetyltransf_1"/>
    <property type="match status" value="1"/>
</dbReference>
<keyword evidence="5" id="KW-1185">Reference proteome</keyword>
<keyword evidence="2" id="KW-0012">Acyltransferase</keyword>
<evidence type="ECO:0000313" key="5">
    <source>
        <dbReference type="Proteomes" id="UP000006637"/>
    </source>
</evidence>
<evidence type="ECO:0000256" key="2">
    <source>
        <dbReference type="ARBA" id="ARBA00023315"/>
    </source>
</evidence>
<dbReference type="PANTHER" id="PTHR43877">
    <property type="entry name" value="AMINOALKYLPHOSPHONATE N-ACETYLTRANSFERASE-RELATED-RELATED"/>
    <property type="match status" value="1"/>
</dbReference>
<protein>
    <submittedName>
        <fullName evidence="4">GCN5-related N-acetyltransferase</fullName>
    </submittedName>
</protein>
<dbReference type="AlphaFoldDB" id="Q1AXW2"/>
<dbReference type="InterPro" id="IPR050832">
    <property type="entry name" value="Bact_Acetyltransf"/>
</dbReference>
<keyword evidence="1 4" id="KW-0808">Transferase</keyword>
<dbReference type="InterPro" id="IPR000182">
    <property type="entry name" value="GNAT_dom"/>
</dbReference>
<dbReference type="Proteomes" id="UP000006637">
    <property type="component" value="Chromosome"/>
</dbReference>
<gene>
    <name evidence="4" type="ordered locus">Rxyl_0798</name>
</gene>
<dbReference type="PANTHER" id="PTHR43877:SF2">
    <property type="entry name" value="AMINOALKYLPHOSPHONATE N-ACETYLTRANSFERASE-RELATED"/>
    <property type="match status" value="1"/>
</dbReference>
<dbReference type="HOGENOM" id="CLU_013985_36_3_11"/>
<dbReference type="eggNOG" id="COG0456">
    <property type="taxonomic scope" value="Bacteria"/>
</dbReference>
<accession>Q1AXW2</accession>
<dbReference type="Gene3D" id="3.40.630.30">
    <property type="match status" value="1"/>
</dbReference>
<dbReference type="GO" id="GO:0016747">
    <property type="term" value="F:acyltransferase activity, transferring groups other than amino-acyl groups"/>
    <property type="evidence" value="ECO:0007669"/>
    <property type="project" value="InterPro"/>
</dbReference>
<evidence type="ECO:0000259" key="3">
    <source>
        <dbReference type="PROSITE" id="PS51186"/>
    </source>
</evidence>